<dbReference type="InterPro" id="IPR002347">
    <property type="entry name" value="SDR_fam"/>
</dbReference>
<dbReference type="AlphaFoldDB" id="A0A9P5MWM9"/>
<dbReference type="SUPFAM" id="SSF51735">
    <property type="entry name" value="NAD(P)-binding Rossmann-fold domains"/>
    <property type="match status" value="1"/>
</dbReference>
<keyword evidence="2" id="KW-0521">NADP</keyword>
<dbReference type="GO" id="GO:0016491">
    <property type="term" value="F:oxidoreductase activity"/>
    <property type="evidence" value="ECO:0007669"/>
    <property type="project" value="UniProtKB-KW"/>
</dbReference>
<sequence length="375" mass="40749">MVQRRIGIFSQLVPPKAAWTAENVPDQTGKVAIITCGHEGVGKETARVLLSKGARVYIASSDPERAHAMIDELKGYTEKDPIFFLMLDLANLTSIKTAAEEFLRNETELHMLYNNGGIMVAPSEKITEQGYDLVFGTNVLGHFYLTKLLLPVLTATAKKLPAGTVRVVNATSVAHYLAAKEGIRFSTLGPGSEGDAFGVARRRLGMARVYGQSKLGNILFSNELAKRYKNDGIVSISHFPGAVNADLQGYAGSFMQRLWRLTGTIICFILAGGDWEGLAEEALDDKRHLNAGAIRDEAGRNVERRARQRVEPLLDAQPRLPNPGQPDLPHPDEPLESTEPTKVYHRAITSLYAGTALEAGKLSGKVGVSSLPNCS</sequence>
<dbReference type="Pfam" id="PF00106">
    <property type="entry name" value="adh_short"/>
    <property type="match status" value="1"/>
</dbReference>
<dbReference type="Gene3D" id="3.40.50.720">
    <property type="entry name" value="NAD(P)-binding Rossmann-like Domain"/>
    <property type="match status" value="1"/>
</dbReference>
<dbReference type="OrthoDB" id="191139at2759"/>
<evidence type="ECO:0000256" key="3">
    <source>
        <dbReference type="ARBA" id="ARBA00023002"/>
    </source>
</evidence>
<evidence type="ECO:0000313" key="6">
    <source>
        <dbReference type="Proteomes" id="UP000759537"/>
    </source>
</evidence>
<evidence type="ECO:0008006" key="7">
    <source>
        <dbReference type="Google" id="ProtNLM"/>
    </source>
</evidence>
<proteinExistence type="inferred from homology"/>
<dbReference type="PANTHER" id="PTHR24320:SF236">
    <property type="entry name" value="SHORT-CHAIN DEHYDROGENASE-RELATED"/>
    <property type="match status" value="1"/>
</dbReference>
<feature type="region of interest" description="Disordered" evidence="4">
    <location>
        <begin position="311"/>
        <end position="338"/>
    </location>
</feature>
<gene>
    <name evidence="5" type="ORF">DFH94DRAFT_476290</name>
</gene>
<protein>
    <recommendedName>
        <fullName evidence="7">NAD(P)-binding protein</fullName>
    </recommendedName>
</protein>
<dbReference type="PRINTS" id="PR00081">
    <property type="entry name" value="GDHRDH"/>
</dbReference>
<dbReference type="Proteomes" id="UP000759537">
    <property type="component" value="Unassembled WGS sequence"/>
</dbReference>
<evidence type="ECO:0000313" key="5">
    <source>
        <dbReference type="EMBL" id="KAF8480431.1"/>
    </source>
</evidence>
<organism evidence="5 6">
    <name type="scientific">Russula ochroleuca</name>
    <dbReference type="NCBI Taxonomy" id="152965"/>
    <lineage>
        <taxon>Eukaryota</taxon>
        <taxon>Fungi</taxon>
        <taxon>Dikarya</taxon>
        <taxon>Basidiomycota</taxon>
        <taxon>Agaricomycotina</taxon>
        <taxon>Agaricomycetes</taxon>
        <taxon>Russulales</taxon>
        <taxon>Russulaceae</taxon>
        <taxon>Russula</taxon>
    </lineage>
</organism>
<comment type="similarity">
    <text evidence="1">Belongs to the short-chain dehydrogenases/reductases (SDR) family.</text>
</comment>
<name>A0A9P5MWM9_9AGAM</name>
<accession>A0A9P5MWM9</accession>
<evidence type="ECO:0000256" key="1">
    <source>
        <dbReference type="ARBA" id="ARBA00006484"/>
    </source>
</evidence>
<evidence type="ECO:0000256" key="4">
    <source>
        <dbReference type="SAM" id="MobiDB-lite"/>
    </source>
</evidence>
<evidence type="ECO:0000256" key="2">
    <source>
        <dbReference type="ARBA" id="ARBA00022857"/>
    </source>
</evidence>
<keyword evidence="3" id="KW-0560">Oxidoreductase</keyword>
<comment type="caution">
    <text evidence="5">The sequence shown here is derived from an EMBL/GenBank/DDBJ whole genome shotgun (WGS) entry which is preliminary data.</text>
</comment>
<keyword evidence="6" id="KW-1185">Reference proteome</keyword>
<dbReference type="InterPro" id="IPR036291">
    <property type="entry name" value="NAD(P)-bd_dom_sf"/>
</dbReference>
<reference evidence="5" key="1">
    <citation type="submission" date="2019-10" db="EMBL/GenBank/DDBJ databases">
        <authorList>
            <consortium name="DOE Joint Genome Institute"/>
            <person name="Kuo A."/>
            <person name="Miyauchi S."/>
            <person name="Kiss E."/>
            <person name="Drula E."/>
            <person name="Kohler A."/>
            <person name="Sanchez-Garcia M."/>
            <person name="Andreopoulos B."/>
            <person name="Barry K.W."/>
            <person name="Bonito G."/>
            <person name="Buee M."/>
            <person name="Carver A."/>
            <person name="Chen C."/>
            <person name="Cichocki N."/>
            <person name="Clum A."/>
            <person name="Culley D."/>
            <person name="Crous P.W."/>
            <person name="Fauchery L."/>
            <person name="Girlanda M."/>
            <person name="Hayes R."/>
            <person name="Keri Z."/>
            <person name="LaButti K."/>
            <person name="Lipzen A."/>
            <person name="Lombard V."/>
            <person name="Magnuson J."/>
            <person name="Maillard F."/>
            <person name="Morin E."/>
            <person name="Murat C."/>
            <person name="Nolan M."/>
            <person name="Ohm R."/>
            <person name="Pangilinan J."/>
            <person name="Pereira M."/>
            <person name="Perotto S."/>
            <person name="Peter M."/>
            <person name="Riley R."/>
            <person name="Sitrit Y."/>
            <person name="Stielow B."/>
            <person name="Szollosi G."/>
            <person name="Zifcakova L."/>
            <person name="Stursova M."/>
            <person name="Spatafora J.W."/>
            <person name="Tedersoo L."/>
            <person name="Vaario L.-M."/>
            <person name="Yamada A."/>
            <person name="Yan M."/>
            <person name="Wang P."/>
            <person name="Xu J."/>
            <person name="Bruns T."/>
            <person name="Baldrian P."/>
            <person name="Vilgalys R."/>
            <person name="Henrissat B."/>
            <person name="Grigoriev I.V."/>
            <person name="Hibbett D."/>
            <person name="Nagy L.G."/>
            <person name="Martin F.M."/>
        </authorList>
    </citation>
    <scope>NUCLEOTIDE SEQUENCE</scope>
    <source>
        <strain evidence="5">Prilba</strain>
    </source>
</reference>
<dbReference type="EMBL" id="WHVB01000008">
    <property type="protein sequence ID" value="KAF8480431.1"/>
    <property type="molecule type" value="Genomic_DNA"/>
</dbReference>
<reference evidence="5" key="2">
    <citation type="journal article" date="2020" name="Nat. Commun.">
        <title>Large-scale genome sequencing of mycorrhizal fungi provides insights into the early evolution of symbiotic traits.</title>
        <authorList>
            <person name="Miyauchi S."/>
            <person name="Kiss E."/>
            <person name="Kuo A."/>
            <person name="Drula E."/>
            <person name="Kohler A."/>
            <person name="Sanchez-Garcia M."/>
            <person name="Morin E."/>
            <person name="Andreopoulos B."/>
            <person name="Barry K.W."/>
            <person name="Bonito G."/>
            <person name="Buee M."/>
            <person name="Carver A."/>
            <person name="Chen C."/>
            <person name="Cichocki N."/>
            <person name="Clum A."/>
            <person name="Culley D."/>
            <person name="Crous P.W."/>
            <person name="Fauchery L."/>
            <person name="Girlanda M."/>
            <person name="Hayes R.D."/>
            <person name="Keri Z."/>
            <person name="LaButti K."/>
            <person name="Lipzen A."/>
            <person name="Lombard V."/>
            <person name="Magnuson J."/>
            <person name="Maillard F."/>
            <person name="Murat C."/>
            <person name="Nolan M."/>
            <person name="Ohm R.A."/>
            <person name="Pangilinan J."/>
            <person name="Pereira M.F."/>
            <person name="Perotto S."/>
            <person name="Peter M."/>
            <person name="Pfister S."/>
            <person name="Riley R."/>
            <person name="Sitrit Y."/>
            <person name="Stielow J.B."/>
            <person name="Szollosi G."/>
            <person name="Zifcakova L."/>
            <person name="Stursova M."/>
            <person name="Spatafora J.W."/>
            <person name="Tedersoo L."/>
            <person name="Vaario L.M."/>
            <person name="Yamada A."/>
            <person name="Yan M."/>
            <person name="Wang P."/>
            <person name="Xu J."/>
            <person name="Bruns T."/>
            <person name="Baldrian P."/>
            <person name="Vilgalys R."/>
            <person name="Dunand C."/>
            <person name="Henrissat B."/>
            <person name="Grigoriev I.V."/>
            <person name="Hibbett D."/>
            <person name="Nagy L.G."/>
            <person name="Martin F.M."/>
        </authorList>
    </citation>
    <scope>NUCLEOTIDE SEQUENCE</scope>
    <source>
        <strain evidence="5">Prilba</strain>
    </source>
</reference>
<dbReference type="PANTHER" id="PTHR24320">
    <property type="entry name" value="RETINOL DEHYDROGENASE"/>
    <property type="match status" value="1"/>
</dbReference>